<keyword evidence="3 6" id="KW-0812">Transmembrane</keyword>
<organism evidence="8 9">
    <name type="scientific">Arthrobacter nitrophenolicus</name>
    <dbReference type="NCBI Taxonomy" id="683150"/>
    <lineage>
        <taxon>Bacteria</taxon>
        <taxon>Bacillati</taxon>
        <taxon>Actinomycetota</taxon>
        <taxon>Actinomycetes</taxon>
        <taxon>Micrococcales</taxon>
        <taxon>Micrococcaceae</taxon>
        <taxon>Arthrobacter</taxon>
    </lineage>
</organism>
<evidence type="ECO:0000313" key="8">
    <source>
        <dbReference type="EMBL" id="TDL35749.1"/>
    </source>
</evidence>
<feature type="transmembrane region" description="Helical" evidence="7">
    <location>
        <begin position="268"/>
        <end position="293"/>
    </location>
</feature>
<dbReference type="InterPro" id="IPR037272">
    <property type="entry name" value="SNS_sf"/>
</dbReference>
<name>A0A4R5XVB6_9MICC</name>
<dbReference type="Proteomes" id="UP000294621">
    <property type="component" value="Unassembled WGS sequence"/>
</dbReference>
<feature type="transmembrane region" description="Helical" evidence="7">
    <location>
        <begin position="330"/>
        <end position="355"/>
    </location>
</feature>
<dbReference type="PRINTS" id="PR00176">
    <property type="entry name" value="NANEUSMPORT"/>
</dbReference>
<dbReference type="InterPro" id="IPR000175">
    <property type="entry name" value="Na/ntran_symport"/>
</dbReference>
<evidence type="ECO:0000256" key="7">
    <source>
        <dbReference type="SAM" id="Phobius"/>
    </source>
</evidence>
<dbReference type="PROSITE" id="PS00610">
    <property type="entry name" value="NA_NEUROTRAN_SYMP_1"/>
    <property type="match status" value="1"/>
</dbReference>
<evidence type="ECO:0000256" key="1">
    <source>
        <dbReference type="ARBA" id="ARBA00004141"/>
    </source>
</evidence>
<feature type="transmembrane region" description="Helical" evidence="7">
    <location>
        <begin position="160"/>
        <end position="179"/>
    </location>
</feature>
<feature type="transmembrane region" description="Helical" evidence="7">
    <location>
        <begin position="54"/>
        <end position="76"/>
    </location>
</feature>
<evidence type="ECO:0000313" key="9">
    <source>
        <dbReference type="Proteomes" id="UP000294621"/>
    </source>
</evidence>
<dbReference type="GO" id="GO:0016020">
    <property type="term" value="C:membrane"/>
    <property type="evidence" value="ECO:0007669"/>
    <property type="project" value="UniProtKB-SubCell"/>
</dbReference>
<evidence type="ECO:0000256" key="5">
    <source>
        <dbReference type="ARBA" id="ARBA00023136"/>
    </source>
</evidence>
<dbReference type="GO" id="GO:0015293">
    <property type="term" value="F:symporter activity"/>
    <property type="evidence" value="ECO:0007669"/>
    <property type="project" value="UniProtKB-KW"/>
</dbReference>
<comment type="caution">
    <text evidence="8">The sequence shown here is derived from an EMBL/GenBank/DDBJ whole genome shotgun (WGS) entry which is preliminary data.</text>
</comment>
<feature type="transmembrane region" description="Helical" evidence="7">
    <location>
        <begin position="191"/>
        <end position="212"/>
    </location>
</feature>
<comment type="subcellular location">
    <subcellularLocation>
        <location evidence="1">Membrane</location>
        <topology evidence="1">Multi-pass membrane protein</topology>
    </subcellularLocation>
</comment>
<dbReference type="CDD" id="cd10334">
    <property type="entry name" value="SLC6sbd_u1"/>
    <property type="match status" value="1"/>
</dbReference>
<keyword evidence="4 7" id="KW-1133">Transmembrane helix</keyword>
<feature type="transmembrane region" description="Helical" evidence="7">
    <location>
        <begin position="232"/>
        <end position="256"/>
    </location>
</feature>
<dbReference type="OrthoDB" id="9762833at2"/>
<keyword evidence="6" id="KW-0769">Symport</keyword>
<feature type="transmembrane region" description="Helical" evidence="7">
    <location>
        <begin position="23"/>
        <end position="42"/>
    </location>
</feature>
<evidence type="ECO:0000256" key="4">
    <source>
        <dbReference type="ARBA" id="ARBA00022989"/>
    </source>
</evidence>
<comment type="similarity">
    <text evidence="6">Belongs to the sodium:neurotransmitter symporter (SNF) (TC 2.A.22) family.</text>
</comment>
<feature type="transmembrane region" description="Helical" evidence="7">
    <location>
        <begin position="476"/>
        <end position="497"/>
    </location>
</feature>
<protein>
    <recommendedName>
        <fullName evidence="6">Transporter</fullName>
    </recommendedName>
</protein>
<feature type="transmembrane region" description="Helical" evidence="7">
    <location>
        <begin position="439"/>
        <end position="456"/>
    </location>
</feature>
<evidence type="ECO:0000256" key="3">
    <source>
        <dbReference type="ARBA" id="ARBA00022692"/>
    </source>
</evidence>
<feature type="transmembrane region" description="Helical" evidence="7">
    <location>
        <begin position="97"/>
        <end position="121"/>
    </location>
</feature>
<proteinExistence type="inferred from homology"/>
<accession>A0A4R5XVB6</accession>
<feature type="transmembrane region" description="Helical" evidence="7">
    <location>
        <begin position="397"/>
        <end position="418"/>
    </location>
</feature>
<dbReference type="AlphaFoldDB" id="A0A4R5XVB6"/>
<keyword evidence="2 6" id="KW-0813">Transport</keyword>
<dbReference type="PANTHER" id="PTHR42948">
    <property type="entry name" value="TRANSPORTER"/>
    <property type="match status" value="1"/>
</dbReference>
<dbReference type="NCBIfam" id="NF037979">
    <property type="entry name" value="Na_transp"/>
    <property type="match status" value="1"/>
</dbReference>
<dbReference type="PROSITE" id="PS50267">
    <property type="entry name" value="NA_NEUROTRAN_SYMP_3"/>
    <property type="match status" value="1"/>
</dbReference>
<dbReference type="SUPFAM" id="SSF161070">
    <property type="entry name" value="SNF-like"/>
    <property type="match status" value="1"/>
</dbReference>
<dbReference type="Pfam" id="PF00209">
    <property type="entry name" value="SNF"/>
    <property type="match status" value="2"/>
</dbReference>
<dbReference type="EMBL" id="SMZQ01000008">
    <property type="protein sequence ID" value="TDL35749.1"/>
    <property type="molecule type" value="Genomic_DNA"/>
</dbReference>
<dbReference type="RefSeq" id="WP_133350219.1">
    <property type="nucleotide sequence ID" value="NZ_SMZQ01000008.1"/>
</dbReference>
<gene>
    <name evidence="8" type="ORF">E2R57_14445</name>
</gene>
<evidence type="ECO:0000256" key="6">
    <source>
        <dbReference type="RuleBase" id="RU003732"/>
    </source>
</evidence>
<feature type="transmembrane region" description="Helical" evidence="7">
    <location>
        <begin position="367"/>
        <end position="391"/>
    </location>
</feature>
<keyword evidence="5 7" id="KW-0472">Membrane</keyword>
<evidence type="ECO:0000256" key="2">
    <source>
        <dbReference type="ARBA" id="ARBA00022448"/>
    </source>
</evidence>
<sequence>MTASSPAQPASPAKRETFSSRRLFILSAIGSAVGLGNIWRFPYIAYDNGGGAFLIPYLVALLTAGIPLLFLDYAVGHKFRGSAPLAYRRLHRAAEPLGWWQVLVCFVIAAYYAVIIAWSVMYTVFSFTEAWGDDAEGFFFGNFLSIAEAPGLGFEYVPSVFFPLLLTWAAVILIMVAGIRKGISRANAILLPLLMVMFLLLVVQSLFLPGAAEGLNAFFTPDWAALANPAVWAAAYGHIFFSLSVGYGIMVTYASYLKRRTDLTGSGMVVAFSNSGFEILAGIGVFAALGFMAQAAGTAVDEVVTQGIGLAFVAFPTIVSQAPFGAFMGVLFFGSLVFAGITSLISVLEVMVAAVQDKLGWGRVQASLVVSGLVAAVSLGLFPTATGLYLLDTSDAFVNSFGITLGALVTVLVLAWFLRKLPLLSAHLNRISTVKMRRTWMILVAGVVPLALIYMVSNEFISKITATYEGYPEWFVGIFGWGMAGALVVLALALTFIPWSHRSKAHHDPEYDAVVAEEEKEKAL</sequence>
<dbReference type="PANTHER" id="PTHR42948:SF1">
    <property type="entry name" value="TRANSPORTER"/>
    <property type="match status" value="1"/>
</dbReference>
<reference evidence="8 9" key="1">
    <citation type="submission" date="2019-03" db="EMBL/GenBank/DDBJ databases">
        <title>Genome Sequencing and Assembly of Various Microbes Isolated from Partially Reclaimed Soil and Acid Mine Drainage (AMD) Site.</title>
        <authorList>
            <person name="Steinbock B."/>
            <person name="Bechtold R."/>
            <person name="Sevigny J.L."/>
            <person name="Thomas D."/>
            <person name="Cuthill L.R."/>
            <person name="Aveiro Johannsen E.J."/>
            <person name="Thomas K."/>
            <person name="Ghosh A."/>
        </authorList>
    </citation>
    <scope>NUCLEOTIDE SEQUENCE [LARGE SCALE GENOMIC DNA]</scope>
    <source>
        <strain evidence="8 9">S-A1</strain>
    </source>
</reference>